<sequence length="120" mass="13197">MPQTERPDEHEGHAFVASGSHAGRPGSWLAVIVIMLGFTVGGVGLCLGPNWILIGVGIGLMVIGGVIAMAVDIFSDVIVDSRRDVPAQEHHSPFERHRLRVEHHRAERRIEHPAEHRHEA</sequence>
<evidence type="ECO:0000256" key="1">
    <source>
        <dbReference type="SAM" id="MobiDB-lite"/>
    </source>
</evidence>
<proteinExistence type="predicted"/>
<dbReference type="AlphaFoldDB" id="A0A543J1V9"/>
<evidence type="ECO:0000313" key="3">
    <source>
        <dbReference type="EMBL" id="TQM76817.1"/>
    </source>
</evidence>
<keyword evidence="2" id="KW-1133">Transmembrane helix</keyword>
<evidence type="ECO:0000313" key="4">
    <source>
        <dbReference type="Proteomes" id="UP000319213"/>
    </source>
</evidence>
<dbReference type="EMBL" id="VFPQ01000001">
    <property type="protein sequence ID" value="TQM76817.1"/>
    <property type="molecule type" value="Genomic_DNA"/>
</dbReference>
<protein>
    <submittedName>
        <fullName evidence="3">Uncharacterized protein</fullName>
    </submittedName>
</protein>
<accession>A0A543J1V9</accession>
<keyword evidence="4" id="KW-1185">Reference proteome</keyword>
<evidence type="ECO:0000256" key="2">
    <source>
        <dbReference type="SAM" id="Phobius"/>
    </source>
</evidence>
<gene>
    <name evidence="3" type="ORF">FHX40_3567</name>
</gene>
<feature type="compositionally biased region" description="Basic and acidic residues" evidence="1">
    <location>
        <begin position="86"/>
        <end position="96"/>
    </location>
</feature>
<dbReference type="NCBIfam" id="NF041681">
    <property type="entry name" value="HGxxPAAW"/>
    <property type="match status" value="1"/>
</dbReference>
<organism evidence="3 4">
    <name type="scientific">Thermopolyspora flexuosa</name>
    <dbReference type="NCBI Taxonomy" id="103836"/>
    <lineage>
        <taxon>Bacteria</taxon>
        <taxon>Bacillati</taxon>
        <taxon>Actinomycetota</taxon>
        <taxon>Actinomycetes</taxon>
        <taxon>Streptosporangiales</taxon>
        <taxon>Streptosporangiaceae</taxon>
        <taxon>Thermopolyspora</taxon>
    </lineage>
</organism>
<reference evidence="3 4" key="1">
    <citation type="submission" date="2019-06" db="EMBL/GenBank/DDBJ databases">
        <title>Sequencing the genomes of 1000 actinobacteria strains.</title>
        <authorList>
            <person name="Klenk H.-P."/>
        </authorList>
    </citation>
    <scope>NUCLEOTIDE SEQUENCE [LARGE SCALE GENOMIC DNA]</scope>
    <source>
        <strain evidence="3 4">DSM 43186</strain>
    </source>
</reference>
<feature type="compositionally biased region" description="Basic and acidic residues" evidence="1">
    <location>
        <begin position="104"/>
        <end position="120"/>
    </location>
</feature>
<keyword evidence="2" id="KW-0812">Transmembrane</keyword>
<name>A0A543J1V9_9ACTN</name>
<comment type="caution">
    <text evidence="3">The sequence shown here is derived from an EMBL/GenBank/DDBJ whole genome shotgun (WGS) entry which is preliminary data.</text>
</comment>
<dbReference type="Proteomes" id="UP000319213">
    <property type="component" value="Unassembled WGS sequence"/>
</dbReference>
<feature type="transmembrane region" description="Helical" evidence="2">
    <location>
        <begin position="28"/>
        <end position="45"/>
    </location>
</feature>
<dbReference type="RefSeq" id="WP_189136248.1">
    <property type="nucleotide sequence ID" value="NZ_BMPV01000005.1"/>
</dbReference>
<feature type="region of interest" description="Disordered" evidence="1">
    <location>
        <begin position="86"/>
        <end position="120"/>
    </location>
</feature>
<keyword evidence="2" id="KW-0472">Membrane</keyword>
<feature type="transmembrane region" description="Helical" evidence="2">
    <location>
        <begin position="51"/>
        <end position="74"/>
    </location>
</feature>